<evidence type="ECO:0000256" key="2">
    <source>
        <dbReference type="ARBA" id="ARBA00022801"/>
    </source>
</evidence>
<dbReference type="RefSeq" id="WP_147705042.1">
    <property type="nucleotide sequence ID" value="NZ_VDUY01000005.1"/>
</dbReference>
<dbReference type="CDD" id="cd03884">
    <property type="entry name" value="M20_bAS"/>
    <property type="match status" value="1"/>
</dbReference>
<dbReference type="PANTHER" id="PTHR32494:SF5">
    <property type="entry name" value="ALLANTOATE AMIDOHYDROLASE"/>
    <property type="match status" value="1"/>
</dbReference>
<dbReference type="Pfam" id="PF01546">
    <property type="entry name" value="Peptidase_M20"/>
    <property type="match status" value="1"/>
</dbReference>
<evidence type="ECO:0000256" key="3">
    <source>
        <dbReference type="PIRSR" id="PIRSR001235-1"/>
    </source>
</evidence>
<keyword evidence="6" id="KW-1185">Reference proteome</keyword>
<dbReference type="NCBIfam" id="TIGR01879">
    <property type="entry name" value="hydantase"/>
    <property type="match status" value="1"/>
</dbReference>
<keyword evidence="3" id="KW-0862">Zinc</keyword>
<dbReference type="Pfam" id="PF07687">
    <property type="entry name" value="M20_dimer"/>
    <property type="match status" value="1"/>
</dbReference>
<dbReference type="Gene3D" id="3.30.70.360">
    <property type="match status" value="1"/>
</dbReference>
<feature type="binding site" evidence="3">
    <location>
        <position position="200"/>
    </location>
    <ligand>
        <name>Zn(2+)</name>
        <dbReference type="ChEBI" id="CHEBI:29105"/>
        <label>1</label>
    </ligand>
</feature>
<feature type="binding site" evidence="3">
    <location>
        <position position="106"/>
    </location>
    <ligand>
        <name>Zn(2+)</name>
        <dbReference type="ChEBI" id="CHEBI:29105"/>
        <label>1</label>
    </ligand>
</feature>
<dbReference type="EMBL" id="VDUY01000005">
    <property type="protein sequence ID" value="TXL64793.1"/>
    <property type="molecule type" value="Genomic_DNA"/>
</dbReference>
<dbReference type="GO" id="GO:0046872">
    <property type="term" value="F:metal ion binding"/>
    <property type="evidence" value="ECO:0007669"/>
    <property type="project" value="UniProtKB-KW"/>
</dbReference>
<dbReference type="Gene3D" id="3.40.630.10">
    <property type="entry name" value="Zn peptidases"/>
    <property type="match status" value="1"/>
</dbReference>
<dbReference type="InterPro" id="IPR010158">
    <property type="entry name" value="Amidase_Cbmase"/>
</dbReference>
<accession>A0A5C8NUE2</accession>
<dbReference type="InterPro" id="IPR002933">
    <property type="entry name" value="Peptidase_M20"/>
</dbReference>
<proteinExistence type="inferred from homology"/>
<dbReference type="Proteomes" id="UP000321548">
    <property type="component" value="Unassembled WGS sequence"/>
</dbReference>
<dbReference type="PANTHER" id="PTHR32494">
    <property type="entry name" value="ALLANTOATE DEIMINASE-RELATED"/>
    <property type="match status" value="1"/>
</dbReference>
<sequence length="421" mass="44578">MDLGTPSATTPASLAIDGDRLWNSLMELARIGATPKGGVARLALTDLDRRGRDLVCGWLREAGCTLRVDGIGNVYAIRPDRHGRIDAPAVAVGSHIDTQPNGGKFDGNYGVLAGLEVLRTLNDHGVQTDRPFVVAIWTNEEGSRFTPVMMGSGVYAGAFTLEHCLAQRDRDGVSAGEALAAIGYAGRDDPPALAAYLEPHIEQGPVLEREGITIGAVETALGQRWFDVTVTGQDAHAGPTPIEMRRDALLAASKLVIEVRRIAAQYPDYARGTVGQMQVIPNSRNVIPGKVVFSVDFRNASETTLTAMAEDLRATASRVAAEDKVEVQVEQVVHFPPCAFDPALVAAVERGAKSAGYSVRRIASGAGHDAVYVARKCPTAMIFVPCEGGISHNEIENAAPADLAAGCQVLLRAVLEQVGAA</sequence>
<evidence type="ECO:0000256" key="1">
    <source>
        <dbReference type="ARBA" id="ARBA00006153"/>
    </source>
</evidence>
<feature type="binding site" evidence="3">
    <location>
        <position position="106"/>
    </location>
    <ligand>
        <name>Zn(2+)</name>
        <dbReference type="ChEBI" id="CHEBI:29105"/>
        <label>2</label>
    </ligand>
</feature>
<gene>
    <name evidence="5" type="ORF">FHP08_13755</name>
</gene>
<dbReference type="OrthoDB" id="9808195at2"/>
<dbReference type="NCBIfam" id="NF006771">
    <property type="entry name" value="PRK09290.1-5"/>
    <property type="match status" value="1"/>
</dbReference>
<dbReference type="PIRSF" id="PIRSF001235">
    <property type="entry name" value="Amidase_carbamoylase"/>
    <property type="match status" value="1"/>
</dbReference>
<keyword evidence="2 5" id="KW-0378">Hydrolase</keyword>
<protein>
    <submittedName>
        <fullName evidence="5">Zn-dependent hydrolase</fullName>
    </submittedName>
</protein>
<evidence type="ECO:0000313" key="6">
    <source>
        <dbReference type="Proteomes" id="UP000321548"/>
    </source>
</evidence>
<dbReference type="SUPFAM" id="SSF53187">
    <property type="entry name" value="Zn-dependent exopeptidases"/>
    <property type="match status" value="1"/>
</dbReference>
<dbReference type="AlphaFoldDB" id="A0A5C8NUE2"/>
<feature type="binding site" evidence="3">
    <location>
        <position position="392"/>
    </location>
    <ligand>
        <name>Zn(2+)</name>
        <dbReference type="ChEBI" id="CHEBI:29105"/>
        <label>2</label>
    </ligand>
</feature>
<comment type="cofactor">
    <cofactor evidence="3">
        <name>Zn(2+)</name>
        <dbReference type="ChEBI" id="CHEBI:29105"/>
    </cofactor>
    <text evidence="3">Binds 2 Zn(2+) ions per subunit.</text>
</comment>
<evidence type="ECO:0000313" key="5">
    <source>
        <dbReference type="EMBL" id="TXL64793.1"/>
    </source>
</evidence>
<dbReference type="InterPro" id="IPR011650">
    <property type="entry name" value="Peptidase_M20_dimer"/>
</dbReference>
<dbReference type="InterPro" id="IPR036264">
    <property type="entry name" value="Bact_exopeptidase_dim_dom"/>
</dbReference>
<keyword evidence="3" id="KW-0479">Metal-binding</keyword>
<dbReference type="GO" id="GO:0016813">
    <property type="term" value="F:hydrolase activity, acting on carbon-nitrogen (but not peptide) bonds, in linear amidines"/>
    <property type="evidence" value="ECO:0007669"/>
    <property type="project" value="InterPro"/>
</dbReference>
<feature type="domain" description="Peptidase M20 dimerisation" evidence="4">
    <location>
        <begin position="222"/>
        <end position="323"/>
    </location>
</feature>
<feature type="binding site" evidence="3">
    <location>
        <position position="95"/>
    </location>
    <ligand>
        <name>Zn(2+)</name>
        <dbReference type="ChEBI" id="CHEBI:29105"/>
        <label>1</label>
    </ligand>
</feature>
<feature type="binding site" evidence="3">
    <location>
        <position position="141"/>
    </location>
    <ligand>
        <name>Zn(2+)</name>
        <dbReference type="ChEBI" id="CHEBI:29105"/>
        <label>2</label>
    </ligand>
</feature>
<name>A0A5C8NUE2_9BURK</name>
<dbReference type="NCBIfam" id="NF006769">
    <property type="entry name" value="PRK09290.1-3"/>
    <property type="match status" value="1"/>
</dbReference>
<reference evidence="5 6" key="1">
    <citation type="submission" date="2019-06" db="EMBL/GenBank/DDBJ databases">
        <title>Quisquiliibacterium sp. nov., isolated from a maize field.</title>
        <authorList>
            <person name="Lin S.-Y."/>
            <person name="Tsai C.-F."/>
            <person name="Young C.-C."/>
        </authorList>
    </citation>
    <scope>NUCLEOTIDE SEQUENCE [LARGE SCALE GENOMIC DNA]</scope>
    <source>
        <strain evidence="5 6">CC-CFT501</strain>
    </source>
</reference>
<comment type="caution">
    <text evidence="5">The sequence shown here is derived from an EMBL/GenBank/DDBJ whole genome shotgun (WGS) entry which is preliminary data.</text>
</comment>
<dbReference type="SUPFAM" id="SSF55031">
    <property type="entry name" value="Bacterial exopeptidase dimerisation domain"/>
    <property type="match status" value="1"/>
</dbReference>
<organism evidence="5 6">
    <name type="scientific">Zeimonas arvi</name>
    <dbReference type="NCBI Taxonomy" id="2498847"/>
    <lineage>
        <taxon>Bacteria</taxon>
        <taxon>Pseudomonadati</taxon>
        <taxon>Pseudomonadota</taxon>
        <taxon>Betaproteobacteria</taxon>
        <taxon>Burkholderiales</taxon>
        <taxon>Burkholderiaceae</taxon>
        <taxon>Zeimonas</taxon>
    </lineage>
</organism>
<comment type="similarity">
    <text evidence="1">Belongs to the peptidase M20 family.</text>
</comment>
<evidence type="ECO:0000259" key="4">
    <source>
        <dbReference type="Pfam" id="PF07687"/>
    </source>
</evidence>